<evidence type="ECO:0000313" key="3">
    <source>
        <dbReference type="Proteomes" id="UP001623348"/>
    </source>
</evidence>
<name>A0ABC9XM79_GRUJA</name>
<dbReference type="EMBL" id="BAAFJT010000020">
    <property type="protein sequence ID" value="GAB0198556.1"/>
    <property type="molecule type" value="Genomic_DNA"/>
</dbReference>
<keyword evidence="3" id="KW-1185">Reference proteome</keyword>
<organism evidence="2 3">
    <name type="scientific">Grus japonensis</name>
    <name type="common">Japanese crane</name>
    <name type="synonym">Red-crowned crane</name>
    <dbReference type="NCBI Taxonomy" id="30415"/>
    <lineage>
        <taxon>Eukaryota</taxon>
        <taxon>Metazoa</taxon>
        <taxon>Chordata</taxon>
        <taxon>Craniata</taxon>
        <taxon>Vertebrata</taxon>
        <taxon>Euteleostomi</taxon>
        <taxon>Archelosauria</taxon>
        <taxon>Archosauria</taxon>
        <taxon>Dinosauria</taxon>
        <taxon>Saurischia</taxon>
        <taxon>Theropoda</taxon>
        <taxon>Coelurosauria</taxon>
        <taxon>Aves</taxon>
        <taxon>Neognathae</taxon>
        <taxon>Neoaves</taxon>
        <taxon>Gruiformes</taxon>
        <taxon>Gruidae</taxon>
        <taxon>Grus</taxon>
    </lineage>
</organism>
<protein>
    <submittedName>
        <fullName evidence="2">Uncharacterized protein</fullName>
    </submittedName>
</protein>
<feature type="region of interest" description="Disordered" evidence="1">
    <location>
        <begin position="68"/>
        <end position="102"/>
    </location>
</feature>
<dbReference type="Proteomes" id="UP001623348">
    <property type="component" value="Unassembled WGS sequence"/>
</dbReference>
<dbReference type="AlphaFoldDB" id="A0ABC9XM79"/>
<evidence type="ECO:0000256" key="1">
    <source>
        <dbReference type="SAM" id="MobiDB-lite"/>
    </source>
</evidence>
<accession>A0ABC9XM79</accession>
<comment type="caution">
    <text evidence="2">The sequence shown here is derived from an EMBL/GenBank/DDBJ whole genome shotgun (WGS) entry which is preliminary data.</text>
</comment>
<evidence type="ECO:0000313" key="2">
    <source>
        <dbReference type="EMBL" id="GAB0198556.1"/>
    </source>
</evidence>
<proteinExistence type="predicted"/>
<reference evidence="2 3" key="1">
    <citation type="submission" date="2024-06" db="EMBL/GenBank/DDBJ databases">
        <title>The draft genome of Grus japonensis, version 3.</title>
        <authorList>
            <person name="Nabeshima K."/>
            <person name="Suzuki S."/>
            <person name="Onuma M."/>
        </authorList>
    </citation>
    <scope>NUCLEOTIDE SEQUENCE [LARGE SCALE GENOMIC DNA]</scope>
    <source>
        <strain evidence="2 3">451A</strain>
    </source>
</reference>
<sequence length="102" mass="11118">MPGRTAAFLAKGSALPNFSSIPQEVQEVRSSWTAQGKALEKASRSQVRLNRPAQSVLDGLEAWRGRSGRARPMALTEPWHGSGETSDESRSPVVRFTTQPVN</sequence>
<gene>
    <name evidence="2" type="ORF">GRJ2_002321000</name>
</gene>